<keyword evidence="3" id="KW-1185">Reference proteome</keyword>
<feature type="region of interest" description="Disordered" evidence="1">
    <location>
        <begin position="1"/>
        <end position="41"/>
    </location>
</feature>
<dbReference type="EMBL" id="MDYQ01000438">
    <property type="protein sequence ID" value="PRP74869.1"/>
    <property type="molecule type" value="Genomic_DNA"/>
</dbReference>
<sequence length="55" mass="5879">MSVKQRLEKCTEHAPQVVQSENSGGSAPAQSLADMSTTTATSKDHMTCAQFLIPQ</sequence>
<organism evidence="2 3">
    <name type="scientific">Planoprotostelium fungivorum</name>
    <dbReference type="NCBI Taxonomy" id="1890364"/>
    <lineage>
        <taxon>Eukaryota</taxon>
        <taxon>Amoebozoa</taxon>
        <taxon>Evosea</taxon>
        <taxon>Variosea</taxon>
        <taxon>Cavosteliida</taxon>
        <taxon>Cavosteliaceae</taxon>
        <taxon>Planoprotostelium</taxon>
    </lineage>
</organism>
<gene>
    <name evidence="2" type="ORF">PROFUN_16136</name>
</gene>
<feature type="compositionally biased region" description="Basic and acidic residues" evidence="1">
    <location>
        <begin position="1"/>
        <end position="12"/>
    </location>
</feature>
<comment type="caution">
    <text evidence="2">The sequence shown here is derived from an EMBL/GenBank/DDBJ whole genome shotgun (WGS) entry which is preliminary data.</text>
</comment>
<accession>A0A2P6MT33</accession>
<dbReference type="InParanoid" id="A0A2P6MT33"/>
<name>A0A2P6MT33_9EUKA</name>
<feature type="compositionally biased region" description="Polar residues" evidence="1">
    <location>
        <begin position="17"/>
        <end position="41"/>
    </location>
</feature>
<dbReference type="AlphaFoldDB" id="A0A2P6MT33"/>
<evidence type="ECO:0000313" key="2">
    <source>
        <dbReference type="EMBL" id="PRP74869.1"/>
    </source>
</evidence>
<dbReference type="Proteomes" id="UP000241769">
    <property type="component" value="Unassembled WGS sequence"/>
</dbReference>
<reference evidence="2 3" key="1">
    <citation type="journal article" date="2018" name="Genome Biol. Evol.">
        <title>Multiple Roots of Fruiting Body Formation in Amoebozoa.</title>
        <authorList>
            <person name="Hillmann F."/>
            <person name="Forbes G."/>
            <person name="Novohradska S."/>
            <person name="Ferling I."/>
            <person name="Riege K."/>
            <person name="Groth M."/>
            <person name="Westermann M."/>
            <person name="Marz M."/>
            <person name="Spaller T."/>
            <person name="Winckler T."/>
            <person name="Schaap P."/>
            <person name="Glockner G."/>
        </authorList>
    </citation>
    <scope>NUCLEOTIDE SEQUENCE [LARGE SCALE GENOMIC DNA]</scope>
    <source>
        <strain evidence="2 3">Jena</strain>
    </source>
</reference>
<evidence type="ECO:0000313" key="3">
    <source>
        <dbReference type="Proteomes" id="UP000241769"/>
    </source>
</evidence>
<proteinExistence type="predicted"/>
<protein>
    <submittedName>
        <fullName evidence="2">Uncharacterized protein</fullName>
    </submittedName>
</protein>
<evidence type="ECO:0000256" key="1">
    <source>
        <dbReference type="SAM" id="MobiDB-lite"/>
    </source>
</evidence>